<protein>
    <submittedName>
        <fullName evidence="2">Uncharacterized protein</fullName>
    </submittedName>
</protein>
<sequence>MGAGASTRRPPPEPTPADVAALDQPFDRDSGDRCFYCLPYDEDMKKRSSLVVLEVGSLGFRLLRPHSDDCLHAFPWGQIHSWAHTDSRFSFRYFDDGKKSVVQYTLFLRDLPQLLEHIQSVIDSILTDRKSLAIPPDRFSELLVEMQTYGTGGSVRSPLELLSRQYCSEYYFWSEQGRQLIDAIPSSFDKVEVSVLLHGRLIDQNRFSFMLEGLESQADRDNVWHRITAMKKSASKLHPSGSRAASRGGAGASAGGATSPTASGGTSASGAAPF</sequence>
<proteinExistence type="predicted"/>
<accession>A0A835WR08</accession>
<feature type="region of interest" description="Disordered" evidence="1">
    <location>
        <begin position="1"/>
        <end position="23"/>
    </location>
</feature>
<evidence type="ECO:0000256" key="1">
    <source>
        <dbReference type="SAM" id="MobiDB-lite"/>
    </source>
</evidence>
<reference evidence="2" key="1">
    <citation type="journal article" date="2020" name="bioRxiv">
        <title>Comparative genomics of Chlamydomonas.</title>
        <authorList>
            <person name="Craig R.J."/>
            <person name="Hasan A.R."/>
            <person name="Ness R.W."/>
            <person name="Keightley P.D."/>
        </authorList>
    </citation>
    <scope>NUCLEOTIDE SEQUENCE</scope>
    <source>
        <strain evidence="2">CCAP 11/173</strain>
    </source>
</reference>
<evidence type="ECO:0000313" key="3">
    <source>
        <dbReference type="Proteomes" id="UP000613740"/>
    </source>
</evidence>
<dbReference type="AlphaFoldDB" id="A0A835WR08"/>
<comment type="caution">
    <text evidence="2">The sequence shown here is derived from an EMBL/GenBank/DDBJ whole genome shotgun (WGS) entry which is preliminary data.</text>
</comment>
<dbReference type="Proteomes" id="UP000613740">
    <property type="component" value="Unassembled WGS sequence"/>
</dbReference>
<gene>
    <name evidence="2" type="ORF">HYH02_004318</name>
</gene>
<dbReference type="OrthoDB" id="538028at2759"/>
<dbReference type="EMBL" id="JAEHOD010000009">
    <property type="protein sequence ID" value="KAG2451050.1"/>
    <property type="molecule type" value="Genomic_DNA"/>
</dbReference>
<name>A0A835WR08_9CHLO</name>
<feature type="compositionally biased region" description="Low complexity" evidence="1">
    <location>
        <begin position="255"/>
        <end position="274"/>
    </location>
</feature>
<keyword evidence="3" id="KW-1185">Reference proteome</keyword>
<organism evidence="2 3">
    <name type="scientific">Chlamydomonas schloesseri</name>
    <dbReference type="NCBI Taxonomy" id="2026947"/>
    <lineage>
        <taxon>Eukaryota</taxon>
        <taxon>Viridiplantae</taxon>
        <taxon>Chlorophyta</taxon>
        <taxon>core chlorophytes</taxon>
        <taxon>Chlorophyceae</taxon>
        <taxon>CS clade</taxon>
        <taxon>Chlamydomonadales</taxon>
        <taxon>Chlamydomonadaceae</taxon>
        <taxon>Chlamydomonas</taxon>
    </lineage>
</organism>
<evidence type="ECO:0000313" key="2">
    <source>
        <dbReference type="EMBL" id="KAG2451050.1"/>
    </source>
</evidence>
<feature type="region of interest" description="Disordered" evidence="1">
    <location>
        <begin position="234"/>
        <end position="274"/>
    </location>
</feature>